<dbReference type="InterPro" id="IPR019920">
    <property type="entry name" value="F420-binding_dom_put"/>
</dbReference>
<feature type="domain" description="Pyridoxamine 5'-phosphate oxidase N-terminal" evidence="2">
    <location>
        <begin position="6"/>
        <end position="126"/>
    </location>
</feature>
<dbReference type="InterPro" id="IPR052019">
    <property type="entry name" value="F420H2_bilvrd_red/Heme_oxyg"/>
</dbReference>
<gene>
    <name evidence="3" type="ORF">ITX44_28930</name>
</gene>
<organism evidence="3 4">
    <name type="scientific">Actinacidiphila acididurans</name>
    <dbReference type="NCBI Taxonomy" id="2784346"/>
    <lineage>
        <taxon>Bacteria</taxon>
        <taxon>Bacillati</taxon>
        <taxon>Actinomycetota</taxon>
        <taxon>Actinomycetes</taxon>
        <taxon>Kitasatosporales</taxon>
        <taxon>Streptomycetaceae</taxon>
        <taxon>Actinacidiphila</taxon>
    </lineage>
</organism>
<dbReference type="RefSeq" id="WP_205360592.1">
    <property type="nucleotide sequence ID" value="NZ_JADKYB010000018.1"/>
</dbReference>
<dbReference type="EMBL" id="JADKYB010000018">
    <property type="protein sequence ID" value="MBM9508509.1"/>
    <property type="molecule type" value="Genomic_DNA"/>
</dbReference>
<evidence type="ECO:0000259" key="2">
    <source>
        <dbReference type="Pfam" id="PF01243"/>
    </source>
</evidence>
<dbReference type="InterPro" id="IPR011576">
    <property type="entry name" value="Pyridox_Oxase_N"/>
</dbReference>
<evidence type="ECO:0000313" key="3">
    <source>
        <dbReference type="EMBL" id="MBM9508509.1"/>
    </source>
</evidence>
<dbReference type="PANTHER" id="PTHR35176">
    <property type="entry name" value="HEME OXYGENASE HI_0854-RELATED"/>
    <property type="match status" value="1"/>
</dbReference>
<dbReference type="PANTHER" id="PTHR35176:SF6">
    <property type="entry name" value="HEME OXYGENASE HI_0854-RELATED"/>
    <property type="match status" value="1"/>
</dbReference>
<sequence length="130" mass="14334">MATTLSESARALLDGKNFATVATVQADGRPQQSVVWVMRDGDEVIFSVLAVRQKYHNLARDPRLSVLVTEVDNPYAYAEIRGTATLVPAENTETVDALSVKYTGKPYTFDEPGARRVTVRVTPEHVVERA</sequence>
<protein>
    <submittedName>
        <fullName evidence="3">PPOX class F420-dependent oxidoreductase</fullName>
    </submittedName>
</protein>
<dbReference type="Pfam" id="PF01243">
    <property type="entry name" value="PNPOx_N"/>
    <property type="match status" value="1"/>
</dbReference>
<evidence type="ECO:0000313" key="4">
    <source>
        <dbReference type="Proteomes" id="UP000749040"/>
    </source>
</evidence>
<keyword evidence="1" id="KW-0560">Oxidoreductase</keyword>
<dbReference type="InterPro" id="IPR012349">
    <property type="entry name" value="Split_barrel_FMN-bd"/>
</dbReference>
<keyword evidence="4" id="KW-1185">Reference proteome</keyword>
<accession>A0ABS2TYV1</accession>
<dbReference type="Proteomes" id="UP000749040">
    <property type="component" value="Unassembled WGS sequence"/>
</dbReference>
<proteinExistence type="predicted"/>
<reference evidence="3 4" key="1">
    <citation type="submission" date="2021-01" db="EMBL/GenBank/DDBJ databases">
        <title>Streptomyces acididurans sp. nov., isolated from a peat swamp forest soil.</title>
        <authorList>
            <person name="Chantavorakit T."/>
            <person name="Duangmal K."/>
        </authorList>
    </citation>
    <scope>NUCLEOTIDE SEQUENCE [LARGE SCALE GENOMIC DNA]</scope>
    <source>
        <strain evidence="3 4">KK5PA1</strain>
    </source>
</reference>
<dbReference type="NCBIfam" id="TIGR03618">
    <property type="entry name" value="Rv1155_F420"/>
    <property type="match status" value="1"/>
</dbReference>
<name>A0ABS2TYV1_9ACTN</name>
<dbReference type="SUPFAM" id="SSF50475">
    <property type="entry name" value="FMN-binding split barrel"/>
    <property type="match status" value="1"/>
</dbReference>
<dbReference type="Gene3D" id="2.30.110.10">
    <property type="entry name" value="Electron Transport, Fmn-binding Protein, Chain A"/>
    <property type="match status" value="1"/>
</dbReference>
<comment type="caution">
    <text evidence="3">The sequence shown here is derived from an EMBL/GenBank/DDBJ whole genome shotgun (WGS) entry which is preliminary data.</text>
</comment>
<evidence type="ECO:0000256" key="1">
    <source>
        <dbReference type="ARBA" id="ARBA00023002"/>
    </source>
</evidence>